<gene>
    <name evidence="3" type="ORF">IRY30_03920</name>
</gene>
<feature type="transmembrane region" description="Helical" evidence="1">
    <location>
        <begin position="288"/>
        <end position="307"/>
    </location>
</feature>
<keyword evidence="4" id="KW-1185">Reference proteome</keyword>
<keyword evidence="1" id="KW-0472">Membrane</keyword>
<accession>A0ABR9ZJ38</accession>
<feature type="transmembrane region" description="Helical" evidence="1">
    <location>
        <begin position="106"/>
        <end position="125"/>
    </location>
</feature>
<feature type="transmembrane region" description="Helical" evidence="1">
    <location>
        <begin position="352"/>
        <end position="372"/>
    </location>
</feature>
<reference evidence="3 4" key="1">
    <citation type="submission" date="2020-10" db="EMBL/GenBank/DDBJ databases">
        <title>Novel species in genus Corynebacterium.</title>
        <authorList>
            <person name="Zhang G."/>
        </authorList>
    </citation>
    <scope>NUCLEOTIDE SEQUENCE [LARGE SCALE GENOMIC DNA]</scope>
    <source>
        <strain evidence="3 4">DSM 45110</strain>
    </source>
</reference>
<feature type="transmembrane region" description="Helical" evidence="1">
    <location>
        <begin position="327"/>
        <end position="345"/>
    </location>
</feature>
<evidence type="ECO:0000313" key="3">
    <source>
        <dbReference type="EMBL" id="MBF4553229.1"/>
    </source>
</evidence>
<dbReference type="EMBL" id="JADKMY010000001">
    <property type="protein sequence ID" value="MBF4553229.1"/>
    <property type="molecule type" value="Genomic_DNA"/>
</dbReference>
<feature type="transmembrane region" description="Helical" evidence="1">
    <location>
        <begin position="193"/>
        <end position="212"/>
    </location>
</feature>
<name>A0ABR9ZJ38_9CORY</name>
<evidence type="ECO:0000313" key="4">
    <source>
        <dbReference type="Proteomes" id="UP000635902"/>
    </source>
</evidence>
<evidence type="ECO:0008006" key="5">
    <source>
        <dbReference type="Google" id="ProtNLM"/>
    </source>
</evidence>
<proteinExistence type="predicted"/>
<feature type="chain" id="PRO_5046108969" description="Transmembrane protein" evidence="2">
    <location>
        <begin position="19"/>
        <end position="567"/>
    </location>
</feature>
<evidence type="ECO:0000256" key="2">
    <source>
        <dbReference type="SAM" id="SignalP"/>
    </source>
</evidence>
<keyword evidence="2" id="KW-0732">Signal</keyword>
<feature type="transmembrane region" description="Helical" evidence="1">
    <location>
        <begin position="262"/>
        <end position="281"/>
    </location>
</feature>
<protein>
    <recommendedName>
        <fullName evidence="5">Transmembrane protein</fullName>
    </recommendedName>
</protein>
<feature type="signal peptide" evidence="2">
    <location>
        <begin position="1"/>
        <end position="18"/>
    </location>
</feature>
<keyword evidence="1" id="KW-0812">Transmembrane</keyword>
<comment type="caution">
    <text evidence="3">The sequence shown here is derived from an EMBL/GenBank/DDBJ whole genome shotgun (WGS) entry which is preliminary data.</text>
</comment>
<sequence>MRNVAFLLLAAVALALRAFQLSQRTFYWDDLVIPVRFRDASFTEFFSSYDGHIMPGALAIQVLADGIAPLNFLLPAVIIFVLSAATLVFYALAISRLFSQRPEVQVLAFTALAFSPFLMVASGWWSAALNALGWQLGFAIVLFCAATIKQHPLRNSLLATAGLALAFTLTEKSLFIVPFAWAIVWLVARRVQWKFWLVPTIATALWAILVFTRTSVFHSDSPHSLLTSLHTTLAKAVIPGTLGGPWQWERWTPSQAFANPAPALWIPALLVAAVLLGVWIARRPARSLVLLPSAAIFLGLLWILGRARTGAETADLLTRTLHYYSEWWAWTVLLLVAASVSLPSSRRHLSPLPLILSLLLVASATFSTVSWVQAWRDDPTAEYLAKVKESTGPGSAPLLDQPVPLEVLTPLLNPYNTVASLTGTPPAKMIDAPRMLDPQGNVVEAAVLPAARTAVGDVPQCGTRVATGSSQIVEIDHPLPFGSWVWELNALASNKGMTMTISTPNGLESEEQSRARAVTVPLSTELKPEWVSVPGGGGTILVEISGGKPGDSMCLGAGNIGPLLPKQ</sequence>
<dbReference type="RefSeq" id="WP_194556056.1">
    <property type="nucleotide sequence ID" value="NZ_JADKMY010000001.1"/>
</dbReference>
<dbReference type="Proteomes" id="UP000635902">
    <property type="component" value="Unassembled WGS sequence"/>
</dbReference>
<keyword evidence="1" id="KW-1133">Transmembrane helix</keyword>
<feature type="transmembrane region" description="Helical" evidence="1">
    <location>
        <begin position="160"/>
        <end position="187"/>
    </location>
</feature>
<evidence type="ECO:0000256" key="1">
    <source>
        <dbReference type="SAM" id="Phobius"/>
    </source>
</evidence>
<feature type="transmembrane region" description="Helical" evidence="1">
    <location>
        <begin position="72"/>
        <end position="94"/>
    </location>
</feature>
<organism evidence="3 4">
    <name type="scientific">Corynebacterium suicordis DSM 45110</name>
    <dbReference type="NCBI Taxonomy" id="1121369"/>
    <lineage>
        <taxon>Bacteria</taxon>
        <taxon>Bacillati</taxon>
        <taxon>Actinomycetota</taxon>
        <taxon>Actinomycetes</taxon>
        <taxon>Mycobacteriales</taxon>
        <taxon>Corynebacteriaceae</taxon>
        <taxon>Corynebacterium</taxon>
    </lineage>
</organism>